<keyword evidence="2" id="KW-0520">NAD</keyword>
<keyword evidence="1" id="KW-0560">Oxidoreductase</keyword>
<dbReference type="RefSeq" id="WP_091970399.1">
    <property type="nucleotide sequence ID" value="NZ_FOGZ01000019.1"/>
</dbReference>
<organism evidence="4 5">
    <name type="scientific">Propionibacterium cyclohexanicum</name>
    <dbReference type="NCBI Taxonomy" id="64702"/>
    <lineage>
        <taxon>Bacteria</taxon>
        <taxon>Bacillati</taxon>
        <taxon>Actinomycetota</taxon>
        <taxon>Actinomycetes</taxon>
        <taxon>Propionibacteriales</taxon>
        <taxon>Propionibacteriaceae</taxon>
        <taxon>Propionibacterium</taxon>
    </lineage>
</organism>
<feature type="domain" description="D-isomer specific 2-hydroxyacid dehydrogenase NAD-binding" evidence="3">
    <location>
        <begin position="143"/>
        <end position="315"/>
    </location>
</feature>
<dbReference type="PANTHER" id="PTHR43333">
    <property type="entry name" value="2-HACID_DH_C DOMAIN-CONTAINING PROTEIN"/>
    <property type="match status" value="1"/>
</dbReference>
<gene>
    <name evidence="4" type="ORF">SAMN05443377_11949</name>
</gene>
<dbReference type="InterPro" id="IPR036291">
    <property type="entry name" value="NAD(P)-bd_dom_sf"/>
</dbReference>
<dbReference type="GO" id="GO:0051287">
    <property type="term" value="F:NAD binding"/>
    <property type="evidence" value="ECO:0007669"/>
    <property type="project" value="InterPro"/>
</dbReference>
<dbReference type="EMBL" id="FOGZ01000019">
    <property type="protein sequence ID" value="SER93137.1"/>
    <property type="molecule type" value="Genomic_DNA"/>
</dbReference>
<evidence type="ECO:0000313" key="5">
    <source>
        <dbReference type="Proteomes" id="UP000198815"/>
    </source>
</evidence>
<keyword evidence="5" id="KW-1185">Reference proteome</keyword>
<dbReference type="InterPro" id="IPR006140">
    <property type="entry name" value="D-isomer_DH_NAD-bd"/>
</dbReference>
<dbReference type="SUPFAM" id="SSF51735">
    <property type="entry name" value="NAD(P)-binding Rossmann-fold domains"/>
    <property type="match status" value="1"/>
</dbReference>
<dbReference type="Pfam" id="PF02826">
    <property type="entry name" value="2-Hacid_dh_C"/>
    <property type="match status" value="1"/>
</dbReference>
<accession>A0A1H9T7S2</accession>
<dbReference type="CDD" id="cd05300">
    <property type="entry name" value="2-Hacid_dh_1"/>
    <property type="match status" value="1"/>
</dbReference>
<protein>
    <submittedName>
        <fullName evidence="4">Phosphoglycerate dehydrogenase</fullName>
    </submittedName>
</protein>
<dbReference type="Gene3D" id="3.40.50.720">
    <property type="entry name" value="NAD(P)-binding Rossmann-like Domain"/>
    <property type="match status" value="2"/>
</dbReference>
<evidence type="ECO:0000259" key="3">
    <source>
        <dbReference type="Pfam" id="PF02826"/>
    </source>
</evidence>
<dbReference type="PANTHER" id="PTHR43333:SF1">
    <property type="entry name" value="D-ISOMER SPECIFIC 2-HYDROXYACID DEHYDROGENASE NAD-BINDING DOMAIN-CONTAINING PROTEIN"/>
    <property type="match status" value="1"/>
</dbReference>
<dbReference type="GO" id="GO:0016491">
    <property type="term" value="F:oxidoreductase activity"/>
    <property type="evidence" value="ECO:0007669"/>
    <property type="project" value="UniProtKB-KW"/>
</dbReference>
<evidence type="ECO:0000256" key="1">
    <source>
        <dbReference type="ARBA" id="ARBA00023002"/>
    </source>
</evidence>
<evidence type="ECO:0000313" key="4">
    <source>
        <dbReference type="EMBL" id="SER93137.1"/>
    </source>
</evidence>
<evidence type="ECO:0000256" key="2">
    <source>
        <dbReference type="ARBA" id="ARBA00023027"/>
    </source>
</evidence>
<dbReference type="AlphaFoldDB" id="A0A1H9T7S2"/>
<dbReference type="STRING" id="64702.SAMN05443377_11949"/>
<dbReference type="Proteomes" id="UP000198815">
    <property type="component" value="Unassembled WGS sequence"/>
</dbReference>
<reference evidence="5" key="1">
    <citation type="submission" date="2016-10" db="EMBL/GenBank/DDBJ databases">
        <authorList>
            <person name="Varghese N."/>
            <person name="Submissions S."/>
        </authorList>
    </citation>
    <scope>NUCLEOTIDE SEQUENCE [LARGE SCALE GENOMIC DNA]</scope>
    <source>
        <strain evidence="5">DSM 16859</strain>
    </source>
</reference>
<sequence>MSANKKLRVVVATPLKDEHLALIEEREPRLEIVKDDSLLPPMRWAADFSGDPHFQRSAKQQQAYEALIDSAEVIYGLPDSSAAGLARAVRANPGLRWVQLMAAGGGGQVKSAGLSREELDRVVFTTGAGPHAGPLAEFALFGILAGAKDLVRLQAQQREKLWSGRWPMRELDESTVLVLGLGHIGREVAAKASALGMRVIGTSRHLGVQIPGVDEIVDPSDLATVIGRVDAIVNTLPGTEATAGLLSAELLDAVHPGTTIVSVGRGTVIDEEALVAALQRGQVGLAVLDVFATEPLPQNSPLWTLPNAIVSPHTAANSPKEERLIAELFAENARLFLDGLPLHNVVDTVEFY</sequence>
<dbReference type="OrthoDB" id="4324715at2"/>
<name>A0A1H9T7S2_9ACTN</name>
<proteinExistence type="predicted"/>